<proteinExistence type="predicted"/>
<dbReference type="EMBL" id="JBAFSM010000005">
    <property type="protein sequence ID" value="MEG3436314.1"/>
    <property type="molecule type" value="Genomic_DNA"/>
</dbReference>
<sequence length="160" mass="18857">MTATNPVESRTLYDRDYLLWLATTAEQLREKRFDDVDLENLIEEIESIGRMEKFSLQNLLIELLEDLLKLAYWESERKQQINKWSYDITVFQQKISNLLDFSPSLESYLREIFAESYEEARLLVARSMGVKLKSLPSTPIVTLEQTLDDNWFPIPLDSDE</sequence>
<evidence type="ECO:0000313" key="1">
    <source>
        <dbReference type="EMBL" id="MEG3436314.1"/>
    </source>
</evidence>
<dbReference type="Pfam" id="PF01724">
    <property type="entry name" value="DUF29"/>
    <property type="match status" value="1"/>
</dbReference>
<keyword evidence="2" id="KW-1185">Reference proteome</keyword>
<evidence type="ECO:0000313" key="2">
    <source>
        <dbReference type="Proteomes" id="UP001328733"/>
    </source>
</evidence>
<gene>
    <name evidence="1" type="ORF">V0288_04210</name>
</gene>
<dbReference type="PANTHER" id="PTHR34235:SF3">
    <property type="entry name" value="SLR1203 PROTEIN"/>
    <property type="match status" value="1"/>
</dbReference>
<reference evidence="1 2" key="1">
    <citation type="submission" date="2024-01" db="EMBL/GenBank/DDBJ databases">
        <title>Genomic insights into the taxonomy and metabolism of the cyanobacterium Pannus brasiliensis CCIBt3594.</title>
        <authorList>
            <person name="Machado M."/>
            <person name="Botero N.B."/>
            <person name="Andreote A.P.D."/>
            <person name="Feitosa A.M.T."/>
            <person name="Popin R."/>
            <person name="Sivonen K."/>
            <person name="Fiore M.F."/>
        </authorList>
    </citation>
    <scope>NUCLEOTIDE SEQUENCE [LARGE SCALE GENOMIC DNA]</scope>
    <source>
        <strain evidence="1 2">CCIBt3594</strain>
    </source>
</reference>
<dbReference type="Gene3D" id="1.20.1220.20">
    <property type="entry name" value="Uncharcterised protein PF01724"/>
    <property type="match status" value="1"/>
</dbReference>
<dbReference type="PANTHER" id="PTHR34235">
    <property type="entry name" value="SLR1203 PROTEIN-RELATED"/>
    <property type="match status" value="1"/>
</dbReference>
<accession>A0AAW9QTU1</accession>
<dbReference type="InterPro" id="IPR002636">
    <property type="entry name" value="DUF29"/>
</dbReference>
<dbReference type="AlphaFoldDB" id="A0AAW9QTU1"/>
<organism evidence="1 2">
    <name type="scientific">Pannus brasiliensis CCIBt3594</name>
    <dbReference type="NCBI Taxonomy" id="1427578"/>
    <lineage>
        <taxon>Bacteria</taxon>
        <taxon>Bacillati</taxon>
        <taxon>Cyanobacteriota</taxon>
        <taxon>Cyanophyceae</taxon>
        <taxon>Oscillatoriophycideae</taxon>
        <taxon>Chroococcales</taxon>
        <taxon>Microcystaceae</taxon>
        <taxon>Pannus</taxon>
    </lineage>
</organism>
<name>A0AAW9QTU1_9CHRO</name>
<dbReference type="RefSeq" id="WP_332863768.1">
    <property type="nucleotide sequence ID" value="NZ_JBAFSM010000005.1"/>
</dbReference>
<dbReference type="Proteomes" id="UP001328733">
    <property type="component" value="Unassembled WGS sequence"/>
</dbReference>
<protein>
    <submittedName>
        <fullName evidence="1">DUF29 domain-containing protein</fullName>
    </submittedName>
</protein>
<comment type="caution">
    <text evidence="1">The sequence shown here is derived from an EMBL/GenBank/DDBJ whole genome shotgun (WGS) entry which is preliminary data.</text>
</comment>